<protein>
    <submittedName>
        <fullName evidence="2">Uncharacterized protein</fullName>
    </submittedName>
</protein>
<accession>A0A1H9ILA1</accession>
<proteinExistence type="predicted"/>
<evidence type="ECO:0000313" key="2">
    <source>
        <dbReference type="EMBL" id="SEQ75383.1"/>
    </source>
</evidence>
<dbReference type="EMBL" id="FOEP01000012">
    <property type="protein sequence ID" value="SEQ75383.1"/>
    <property type="molecule type" value="Genomic_DNA"/>
</dbReference>
<evidence type="ECO:0000256" key="1">
    <source>
        <dbReference type="SAM" id="SignalP"/>
    </source>
</evidence>
<organism evidence="2 3">
    <name type="scientific">Thalassovita taeanensis</name>
    <dbReference type="NCBI Taxonomy" id="657014"/>
    <lineage>
        <taxon>Bacteria</taxon>
        <taxon>Pseudomonadati</taxon>
        <taxon>Pseudomonadota</taxon>
        <taxon>Alphaproteobacteria</taxon>
        <taxon>Rhodobacterales</taxon>
        <taxon>Roseobacteraceae</taxon>
        <taxon>Thalassovita</taxon>
    </lineage>
</organism>
<keyword evidence="3" id="KW-1185">Reference proteome</keyword>
<sequence length="102" mass="10785">MKLALTALGTALVLATSATAGGLYTNDTVMTRNVPAAHILNGRDQIDVNNGTFTVTIGKQVIVDEKDYLTPAEIARDDDDTTRVYVFKSAAADTALTGANIR</sequence>
<dbReference type="RefSeq" id="WP_139246454.1">
    <property type="nucleotide sequence ID" value="NZ_FOEP01000012.1"/>
</dbReference>
<keyword evidence="1" id="KW-0732">Signal</keyword>
<feature type="signal peptide" evidence="1">
    <location>
        <begin position="1"/>
        <end position="20"/>
    </location>
</feature>
<dbReference type="AlphaFoldDB" id="A0A1H9ILA1"/>
<dbReference type="Proteomes" id="UP000198634">
    <property type="component" value="Unassembled WGS sequence"/>
</dbReference>
<evidence type="ECO:0000313" key="3">
    <source>
        <dbReference type="Proteomes" id="UP000198634"/>
    </source>
</evidence>
<reference evidence="2 3" key="1">
    <citation type="submission" date="2016-10" db="EMBL/GenBank/DDBJ databases">
        <authorList>
            <person name="de Groot N.N."/>
        </authorList>
    </citation>
    <scope>NUCLEOTIDE SEQUENCE [LARGE SCALE GENOMIC DNA]</scope>
    <source>
        <strain evidence="2 3">DSM 22007</strain>
    </source>
</reference>
<feature type="chain" id="PRO_5009300999" evidence="1">
    <location>
        <begin position="21"/>
        <end position="102"/>
    </location>
</feature>
<gene>
    <name evidence="2" type="ORF">SAMN04488092_11281</name>
</gene>
<name>A0A1H9ILA1_9RHOB</name>